<accession>A0A8S5MLD1</accession>
<dbReference type="EMBL" id="BK014925">
    <property type="protein sequence ID" value="DAD82871.1"/>
    <property type="molecule type" value="Genomic_DNA"/>
</dbReference>
<reference evidence="1" key="1">
    <citation type="journal article" date="2021" name="Proc. Natl. Acad. Sci. U.S.A.">
        <title>A Catalog of Tens of Thousands of Viruses from Human Metagenomes Reveals Hidden Associations with Chronic Diseases.</title>
        <authorList>
            <person name="Tisza M.J."/>
            <person name="Buck C.B."/>
        </authorList>
    </citation>
    <scope>NUCLEOTIDE SEQUENCE</scope>
    <source>
        <strain evidence="1">CtXZx16</strain>
    </source>
</reference>
<sequence>MIKVTVEYLVGEKELEKELEIIKRVYTEALREEKPTDVEIIQDTLLTGAKYDIKAKITRQANLAINTLLNYSVIDKEKANELRESIK</sequence>
<evidence type="ECO:0000313" key="1">
    <source>
        <dbReference type="EMBL" id="DAD82871.1"/>
    </source>
</evidence>
<organism evidence="1">
    <name type="scientific">Siphoviridae sp. ctXZx16</name>
    <dbReference type="NCBI Taxonomy" id="2826371"/>
    <lineage>
        <taxon>Viruses</taxon>
        <taxon>Duplodnaviria</taxon>
        <taxon>Heunggongvirae</taxon>
        <taxon>Uroviricota</taxon>
        <taxon>Caudoviricetes</taxon>
    </lineage>
</organism>
<protein>
    <submittedName>
        <fullName evidence="1">Uncharacterized protein</fullName>
    </submittedName>
</protein>
<name>A0A8S5MLD1_9CAUD</name>
<proteinExistence type="predicted"/>